<sequence length="125" mass="14036">MGLLQEGEGTTTEMDFETYELFDGLTRETPEIVNAMNSVENIASAIDKTLSSIEEGYLLRREALNELTLQIGDIFDAQKSTMGLVDSLENQNLKLGYEASVLEDKVKELQEVMQNFISRLRALVL</sequence>
<dbReference type="OrthoDB" id="19806at2759"/>
<gene>
    <name evidence="1" type="ORF">M427DRAFT_165767</name>
</gene>
<name>A0A139AZJ3_GONPJ</name>
<organism evidence="1 2">
    <name type="scientific">Gonapodya prolifera (strain JEL478)</name>
    <name type="common">Monoblepharis prolifera</name>
    <dbReference type="NCBI Taxonomy" id="1344416"/>
    <lineage>
        <taxon>Eukaryota</taxon>
        <taxon>Fungi</taxon>
        <taxon>Fungi incertae sedis</taxon>
        <taxon>Chytridiomycota</taxon>
        <taxon>Chytridiomycota incertae sedis</taxon>
        <taxon>Monoblepharidomycetes</taxon>
        <taxon>Monoblepharidales</taxon>
        <taxon>Gonapodyaceae</taxon>
        <taxon>Gonapodya</taxon>
    </lineage>
</organism>
<protein>
    <submittedName>
        <fullName evidence="1">Uncharacterized protein</fullName>
    </submittedName>
</protein>
<dbReference type="AlphaFoldDB" id="A0A139AZJ3"/>
<dbReference type="Proteomes" id="UP000070544">
    <property type="component" value="Unassembled WGS sequence"/>
</dbReference>
<evidence type="ECO:0000313" key="2">
    <source>
        <dbReference type="Proteomes" id="UP000070544"/>
    </source>
</evidence>
<proteinExistence type="predicted"/>
<accession>A0A139AZJ3</accession>
<reference evidence="1 2" key="1">
    <citation type="journal article" date="2015" name="Genome Biol. Evol.">
        <title>Phylogenomic analyses indicate that early fungi evolved digesting cell walls of algal ancestors of land plants.</title>
        <authorList>
            <person name="Chang Y."/>
            <person name="Wang S."/>
            <person name="Sekimoto S."/>
            <person name="Aerts A.L."/>
            <person name="Choi C."/>
            <person name="Clum A."/>
            <person name="LaButti K.M."/>
            <person name="Lindquist E.A."/>
            <person name="Yee Ngan C."/>
            <person name="Ohm R.A."/>
            <person name="Salamov A.A."/>
            <person name="Grigoriev I.V."/>
            <person name="Spatafora J.W."/>
            <person name="Berbee M.L."/>
        </authorList>
    </citation>
    <scope>NUCLEOTIDE SEQUENCE [LARGE SCALE GENOMIC DNA]</scope>
    <source>
        <strain evidence="1 2">JEL478</strain>
    </source>
</reference>
<keyword evidence="2" id="KW-1185">Reference proteome</keyword>
<dbReference type="Gene3D" id="1.20.5.300">
    <property type="match status" value="1"/>
</dbReference>
<dbReference type="EMBL" id="KQ965731">
    <property type="protein sequence ID" value="KXS22139.1"/>
    <property type="molecule type" value="Genomic_DNA"/>
</dbReference>
<evidence type="ECO:0000313" key="1">
    <source>
        <dbReference type="EMBL" id="KXS22139.1"/>
    </source>
</evidence>